<dbReference type="AlphaFoldDB" id="A0A2A6BHB0"/>
<dbReference type="GO" id="GO:0006357">
    <property type="term" value="P:regulation of transcription by RNA polymerase II"/>
    <property type="evidence" value="ECO:0000318"/>
    <property type="project" value="GO_Central"/>
</dbReference>
<evidence type="ECO:0000256" key="4">
    <source>
        <dbReference type="ARBA" id="ARBA00022833"/>
    </source>
</evidence>
<dbReference type="PANTHER" id="PTHR24408:SF58">
    <property type="entry name" value="TRANSCRIPTION FACTOR (TFIIIA), PUTATIVE (AFU_ORTHOLOGUE AFUA_1G05150)-RELATED"/>
    <property type="match status" value="1"/>
</dbReference>
<evidence type="ECO:0000313" key="6">
    <source>
        <dbReference type="EnsemblMetazoa" id="PPA42811.1"/>
    </source>
</evidence>
<dbReference type="Proteomes" id="UP000005239">
    <property type="component" value="Unassembled WGS sequence"/>
</dbReference>
<evidence type="ECO:0000256" key="3">
    <source>
        <dbReference type="ARBA" id="ARBA00022771"/>
    </source>
</evidence>
<dbReference type="PROSITE" id="PS50157">
    <property type="entry name" value="ZINC_FINGER_C2H2_2"/>
    <property type="match status" value="8"/>
</dbReference>
<evidence type="ECO:0000313" key="7">
    <source>
        <dbReference type="Proteomes" id="UP000005239"/>
    </source>
</evidence>
<dbReference type="GO" id="GO:0005634">
    <property type="term" value="C:nucleus"/>
    <property type="evidence" value="ECO:0007669"/>
    <property type="project" value="UniProtKB-ARBA"/>
</dbReference>
<evidence type="ECO:0000256" key="1">
    <source>
        <dbReference type="ARBA" id="ARBA00022723"/>
    </source>
</evidence>
<feature type="region of interest" description="Disordered" evidence="5">
    <location>
        <begin position="204"/>
        <end position="253"/>
    </location>
</feature>
<accession>A0A8R1V021</accession>
<dbReference type="GO" id="GO:0008270">
    <property type="term" value="F:zinc ion binding"/>
    <property type="evidence" value="ECO:0007669"/>
    <property type="project" value="UniProtKB-KW"/>
</dbReference>
<dbReference type="PROSITE" id="PS00028">
    <property type="entry name" value="ZINC_FINGER_C2H2_1"/>
    <property type="match status" value="8"/>
</dbReference>
<protein>
    <submittedName>
        <fullName evidence="6">Zinc finger protein</fullName>
    </submittedName>
</protein>
<dbReference type="SMART" id="SM00355">
    <property type="entry name" value="ZnF_C2H2"/>
    <property type="match status" value="8"/>
</dbReference>
<name>A0A2A6BHB0_PRIPA</name>
<dbReference type="InterPro" id="IPR036236">
    <property type="entry name" value="Znf_C2H2_sf"/>
</dbReference>
<dbReference type="GO" id="GO:0000978">
    <property type="term" value="F:RNA polymerase II cis-regulatory region sequence-specific DNA binding"/>
    <property type="evidence" value="ECO:0000318"/>
    <property type="project" value="GO_Central"/>
</dbReference>
<organism evidence="6 7">
    <name type="scientific">Pristionchus pacificus</name>
    <name type="common">Parasitic nematode worm</name>
    <dbReference type="NCBI Taxonomy" id="54126"/>
    <lineage>
        <taxon>Eukaryota</taxon>
        <taxon>Metazoa</taxon>
        <taxon>Ecdysozoa</taxon>
        <taxon>Nematoda</taxon>
        <taxon>Chromadorea</taxon>
        <taxon>Rhabditida</taxon>
        <taxon>Rhabditina</taxon>
        <taxon>Diplogasteromorpha</taxon>
        <taxon>Diplogasteroidea</taxon>
        <taxon>Neodiplogasteridae</taxon>
        <taxon>Pristionchus</taxon>
    </lineage>
</organism>
<feature type="compositionally biased region" description="Basic residues" evidence="5">
    <location>
        <begin position="210"/>
        <end position="222"/>
    </location>
</feature>
<dbReference type="GO" id="GO:0000122">
    <property type="term" value="P:negative regulation of transcription by RNA polymerase II"/>
    <property type="evidence" value="ECO:0007669"/>
    <property type="project" value="UniProtKB-ARBA"/>
</dbReference>
<keyword evidence="7" id="KW-1185">Reference proteome</keyword>
<evidence type="ECO:0000256" key="2">
    <source>
        <dbReference type="ARBA" id="ARBA00022737"/>
    </source>
</evidence>
<evidence type="ECO:0000256" key="5">
    <source>
        <dbReference type="SAM" id="MobiDB-lite"/>
    </source>
</evidence>
<sequence length="503" mass="57439">MNVLFIPSPSSRYFYIMCDLQRDPRDEIEYWRDKVAFALSREDKLRNVLTSSLQLMQSVIHSGPRAETLPLKIQAFSSECSTAMTDDPCKDDGTVVTAYRSLLYGMTRSVCALLNALNGAVEEHHREPQVKREAKHDQNESVDAILQKIRDSAYDSASFSMNVPHMNDSGINDQSMGARDQADDFPMDKNIESELSDVKVPLILKSNHSTPRKQKRAHPRHLLKSEDVIKKRGASVSDRRAKKSLNQEPNENACEEAEKKLQCRVCDKRFKKSTKLQIHMRSHTGEKPYKCDKCVRSYAHNYGLITHMLTAHSSLSYTCNICGDAFEKFGELTEHRKSTNHSGKFTEIFNLNKPFKCDQCGLAYMDKHELIKHQRNSHGAHPYTCNVCEDKPFKCDQCGLAYMDKYELMKHQRSSHGAHPYSCLFCGEAFEKHLELVAHKKVAHKNDAEVFDCNQCQRSYKENGELKRHLREAHGAKPYQCIVCGAAFAKFGMLGEHKKEAHK</sequence>
<keyword evidence="4" id="KW-0862">Zinc</keyword>
<keyword evidence="1" id="KW-0479">Metal-binding</keyword>
<keyword evidence="3" id="KW-0863">Zinc-finger</keyword>
<dbReference type="Pfam" id="PF13912">
    <property type="entry name" value="zf-C2H2_6"/>
    <property type="match status" value="2"/>
</dbReference>
<dbReference type="PANTHER" id="PTHR24408">
    <property type="entry name" value="ZINC FINGER PROTEIN"/>
    <property type="match status" value="1"/>
</dbReference>
<reference evidence="6" key="2">
    <citation type="submission" date="2022-06" db="UniProtKB">
        <authorList>
            <consortium name="EnsemblMetazoa"/>
        </authorList>
    </citation>
    <scope>IDENTIFICATION</scope>
    <source>
        <strain evidence="6">PS312</strain>
    </source>
</reference>
<dbReference type="FunFam" id="3.30.160.60:FF:000100">
    <property type="entry name" value="Zinc finger 45-like"/>
    <property type="match status" value="1"/>
</dbReference>
<dbReference type="EnsemblMetazoa" id="PPA42811.1">
    <property type="protein sequence ID" value="PPA42811.1"/>
    <property type="gene ID" value="WBGene00281180"/>
</dbReference>
<accession>A0A2A6BHB0</accession>
<dbReference type="GO" id="GO:0003700">
    <property type="term" value="F:DNA-binding transcription factor activity"/>
    <property type="evidence" value="ECO:0000318"/>
    <property type="project" value="GO_Central"/>
</dbReference>
<dbReference type="OrthoDB" id="40579at2759"/>
<dbReference type="FunFam" id="3.30.160.60:FF:000446">
    <property type="entry name" value="Zinc finger protein"/>
    <property type="match status" value="1"/>
</dbReference>
<reference evidence="7" key="1">
    <citation type="journal article" date="2008" name="Nat. Genet.">
        <title>The Pristionchus pacificus genome provides a unique perspective on nematode lifestyle and parasitism.</title>
        <authorList>
            <person name="Dieterich C."/>
            <person name="Clifton S.W."/>
            <person name="Schuster L.N."/>
            <person name="Chinwalla A."/>
            <person name="Delehaunty K."/>
            <person name="Dinkelacker I."/>
            <person name="Fulton L."/>
            <person name="Fulton R."/>
            <person name="Godfrey J."/>
            <person name="Minx P."/>
            <person name="Mitreva M."/>
            <person name="Roeseler W."/>
            <person name="Tian H."/>
            <person name="Witte H."/>
            <person name="Yang S.P."/>
            <person name="Wilson R.K."/>
            <person name="Sommer R.J."/>
        </authorList>
    </citation>
    <scope>NUCLEOTIDE SEQUENCE [LARGE SCALE GENOMIC DNA]</scope>
    <source>
        <strain evidence="7">PS312</strain>
    </source>
</reference>
<keyword evidence="2" id="KW-0677">Repeat</keyword>
<dbReference type="SUPFAM" id="SSF57667">
    <property type="entry name" value="beta-beta-alpha zinc fingers"/>
    <property type="match status" value="5"/>
</dbReference>
<dbReference type="Gene3D" id="3.30.160.60">
    <property type="entry name" value="Classic Zinc Finger"/>
    <property type="match status" value="5"/>
</dbReference>
<dbReference type="FunFam" id="3.30.160.60:FF:000072">
    <property type="entry name" value="zinc finger protein 143 isoform X1"/>
    <property type="match status" value="1"/>
</dbReference>
<proteinExistence type="predicted"/>
<gene>
    <name evidence="6" type="primary">WBGene00281180</name>
</gene>
<dbReference type="InterPro" id="IPR013087">
    <property type="entry name" value="Znf_C2H2_type"/>
</dbReference>
<dbReference type="Pfam" id="PF00096">
    <property type="entry name" value="zf-C2H2"/>
    <property type="match status" value="5"/>
</dbReference>